<name>A0A2P8I956_SACCR</name>
<dbReference type="AlphaFoldDB" id="A0A2P8I956"/>
<comment type="caution">
    <text evidence="1">The sequence shown here is derived from an EMBL/GenBank/DDBJ whole genome shotgun (WGS) entry which is preliminary data.</text>
</comment>
<evidence type="ECO:0008006" key="3">
    <source>
        <dbReference type="Google" id="ProtNLM"/>
    </source>
</evidence>
<dbReference type="EMBL" id="PYAX01000006">
    <property type="protein sequence ID" value="PSL54995.1"/>
    <property type="molecule type" value="Genomic_DNA"/>
</dbReference>
<gene>
    <name evidence="1" type="ORF">B0I31_106518</name>
</gene>
<evidence type="ECO:0000313" key="2">
    <source>
        <dbReference type="Proteomes" id="UP000241118"/>
    </source>
</evidence>
<dbReference type="SUPFAM" id="SSF56059">
    <property type="entry name" value="Glutathione synthetase ATP-binding domain-like"/>
    <property type="match status" value="1"/>
</dbReference>
<dbReference type="RefSeq" id="WP_106616980.1">
    <property type="nucleotide sequence ID" value="NZ_PYAX01000006.1"/>
</dbReference>
<keyword evidence="2" id="KW-1185">Reference proteome</keyword>
<proteinExistence type="predicted"/>
<reference evidence="1 2" key="1">
    <citation type="submission" date="2018-03" db="EMBL/GenBank/DDBJ databases">
        <title>Genomic Encyclopedia of Type Strains, Phase III (KMG-III): the genomes of soil and plant-associated and newly described type strains.</title>
        <authorList>
            <person name="Whitman W."/>
        </authorList>
    </citation>
    <scope>NUCLEOTIDE SEQUENCE [LARGE SCALE GENOMIC DNA]</scope>
    <source>
        <strain evidence="1 2">CGMCC 4.7097</strain>
    </source>
</reference>
<protein>
    <recommendedName>
        <fullName evidence="3">Glutathionylspermidine synthase</fullName>
    </recommendedName>
</protein>
<sequence>MTDHVTQAYLDDESLHGVMGRLDLPPALRAAYGHRLVDRPFFLDEYTAHDVAADVLDFFELLFSLPRKMFGGSFTRFAEALGIPPEEAAIMGSDRPPMHGRADIYRVGDDFRLLEVNAGSQLGGPDLGELSRVIHSDPGFQPFVREHGLGYFHPVEKLLDAVGRDRTIAFLEEGGMLTRFAKGFASFRETCARLGVDVLLGELHELTTRDGYLYLHGTKLDVVVRYFSATQAVSHAETLAKGHKTELYTPLSSYYYGSKSTIALLSEHREVLDDDEKALVDRLVPWTRSVRDVPRDRLRADRENLIVKAAGGFAGAGVHPGWLMTDRDWVEMLDDVVKQPYVVQERVRPTPDVVPGDDRPWLTTWGWFVTDQGFAGMSIRSMPFADGAVVSYAGNPLTRVSGLLVH</sequence>
<dbReference type="Proteomes" id="UP000241118">
    <property type="component" value="Unassembled WGS sequence"/>
</dbReference>
<dbReference type="OrthoDB" id="8041036at2"/>
<evidence type="ECO:0000313" key="1">
    <source>
        <dbReference type="EMBL" id="PSL54995.1"/>
    </source>
</evidence>
<accession>A0A2P8I956</accession>
<organism evidence="1 2">
    <name type="scientific">Saccharothrix carnea</name>
    <dbReference type="NCBI Taxonomy" id="1280637"/>
    <lineage>
        <taxon>Bacteria</taxon>
        <taxon>Bacillati</taxon>
        <taxon>Actinomycetota</taxon>
        <taxon>Actinomycetes</taxon>
        <taxon>Pseudonocardiales</taxon>
        <taxon>Pseudonocardiaceae</taxon>
        <taxon>Saccharothrix</taxon>
    </lineage>
</organism>